<evidence type="ECO:0000313" key="4">
    <source>
        <dbReference type="EMBL" id="AKC85957.1"/>
    </source>
</evidence>
<dbReference type="GO" id="GO:0042834">
    <property type="term" value="F:peptidoglycan binding"/>
    <property type="evidence" value="ECO:0007669"/>
    <property type="project" value="InterPro"/>
</dbReference>
<evidence type="ECO:0000256" key="1">
    <source>
        <dbReference type="SAM" id="MobiDB-lite"/>
    </source>
</evidence>
<dbReference type="GO" id="GO:0030428">
    <property type="term" value="C:cell septum"/>
    <property type="evidence" value="ECO:0007669"/>
    <property type="project" value="TreeGrafter"/>
</dbReference>
<reference evidence="4 5" key="1">
    <citation type="journal article" date="2015" name="Genome Announc.">
        <title>Complete Genome Sequence of Pseudoxanthomonas suwonensis Strain J1, a Cellulose-Degrading Bacterium Isolated from Leaf- and Wood-Enriched Soil.</title>
        <authorList>
            <person name="Hou L."/>
            <person name="Jiang J."/>
            <person name="Xu Z."/>
            <person name="Zhou Y."/>
            <person name="Leung F.C."/>
        </authorList>
    </citation>
    <scope>NUCLEOTIDE SEQUENCE [LARGE SCALE GENOMIC DNA]</scope>
    <source>
        <strain evidence="4 5">J1</strain>
    </source>
</reference>
<feature type="region of interest" description="Disordered" evidence="1">
    <location>
        <begin position="33"/>
        <end position="98"/>
    </location>
</feature>
<name>A0A0E3YZD2_9GAMM</name>
<feature type="region of interest" description="Disordered" evidence="1">
    <location>
        <begin position="207"/>
        <end position="265"/>
    </location>
</feature>
<feature type="compositionally biased region" description="Pro residues" evidence="1">
    <location>
        <begin position="228"/>
        <end position="238"/>
    </location>
</feature>
<keyword evidence="2" id="KW-0472">Membrane</keyword>
<dbReference type="GO" id="GO:0032153">
    <property type="term" value="C:cell division site"/>
    <property type="evidence" value="ECO:0007669"/>
    <property type="project" value="TreeGrafter"/>
</dbReference>
<dbReference type="Gene3D" id="3.30.70.1070">
    <property type="entry name" value="Sporulation related repeat"/>
    <property type="match status" value="2"/>
</dbReference>
<dbReference type="InterPro" id="IPR036680">
    <property type="entry name" value="SPOR-like_sf"/>
</dbReference>
<organism evidence="4 5">
    <name type="scientific">Pseudoxanthomonas suwonensis</name>
    <dbReference type="NCBI Taxonomy" id="314722"/>
    <lineage>
        <taxon>Bacteria</taxon>
        <taxon>Pseudomonadati</taxon>
        <taxon>Pseudomonadota</taxon>
        <taxon>Gammaproteobacteria</taxon>
        <taxon>Lysobacterales</taxon>
        <taxon>Lysobacteraceae</taxon>
        <taxon>Pseudoxanthomonas</taxon>
    </lineage>
</organism>
<protein>
    <submittedName>
        <fullName evidence="4">Sporulation protein</fullName>
    </submittedName>
</protein>
<dbReference type="Pfam" id="PF05036">
    <property type="entry name" value="SPOR"/>
    <property type="match status" value="2"/>
</dbReference>
<dbReference type="EMBL" id="CP011144">
    <property type="protein sequence ID" value="AKC85957.1"/>
    <property type="molecule type" value="Genomic_DNA"/>
</dbReference>
<dbReference type="Proteomes" id="UP000033067">
    <property type="component" value="Chromosome"/>
</dbReference>
<dbReference type="InterPro" id="IPR007730">
    <property type="entry name" value="SPOR-like_dom"/>
</dbReference>
<dbReference type="KEGG" id="psuw:WQ53_03435"/>
<dbReference type="PANTHER" id="PTHR38687">
    <property type="entry name" value="CELL DIVISION PROTEIN DEDD-RELATED"/>
    <property type="match status" value="1"/>
</dbReference>
<gene>
    <name evidence="4" type="ORF">WQ53_03435</name>
</gene>
<dbReference type="OrthoDB" id="7069135at2"/>
<dbReference type="PROSITE" id="PS51724">
    <property type="entry name" value="SPOR"/>
    <property type="match status" value="2"/>
</dbReference>
<accession>A0A0E3YZD2</accession>
<keyword evidence="2" id="KW-1133">Transmembrane helix</keyword>
<feature type="compositionally biased region" description="Low complexity" evidence="1">
    <location>
        <begin position="239"/>
        <end position="254"/>
    </location>
</feature>
<feature type="domain" description="SPOR" evidence="3">
    <location>
        <begin position="264"/>
        <end position="343"/>
    </location>
</feature>
<dbReference type="PANTHER" id="PTHR38687:SF1">
    <property type="entry name" value="CELL DIVISION PROTEIN DEDD"/>
    <property type="match status" value="1"/>
</dbReference>
<sequence length="343" mass="33760">MDTQLKQRLIGGAVLVALAVIFLPMLVQGPAPDSGVGNVSTRVPDAPGGGYETRELPLLGPAAAPATGAAALPAPATTATPDDGAATEAGPAPARPDPAVAAGQWAVSFGAYASARDADAVLSRLRQAGLQGFSEQDTINGRQAWRVRVGPYADRALAEAGRLQAVRIRNDVNAQVIALDAGAGAPATGPAAQATAPVAPAATGASQATAATAAAPTRTETLPAETPASPPAAPPKATPAPATDTAARPAAAAASPPPPPAAPAASSVGFAVQMGAFANAADANALRDRLRAAGFSAIVQPVSTDKGTLNRVRVGPVSTRAEAEQLKARLASGFGAGMVVPHP</sequence>
<evidence type="ECO:0000256" key="2">
    <source>
        <dbReference type="SAM" id="Phobius"/>
    </source>
</evidence>
<feature type="compositionally biased region" description="Low complexity" evidence="1">
    <location>
        <begin position="56"/>
        <end position="98"/>
    </location>
</feature>
<proteinExistence type="predicted"/>
<dbReference type="RefSeq" id="WP_052630430.1">
    <property type="nucleotide sequence ID" value="NZ_CP011144.1"/>
</dbReference>
<feature type="domain" description="SPOR" evidence="3">
    <location>
        <begin position="99"/>
        <end position="179"/>
    </location>
</feature>
<evidence type="ECO:0000313" key="5">
    <source>
        <dbReference type="Proteomes" id="UP000033067"/>
    </source>
</evidence>
<keyword evidence="5" id="KW-1185">Reference proteome</keyword>
<feature type="transmembrane region" description="Helical" evidence="2">
    <location>
        <begin position="9"/>
        <end position="27"/>
    </location>
</feature>
<keyword evidence="2" id="KW-0812">Transmembrane</keyword>
<dbReference type="SUPFAM" id="SSF110997">
    <property type="entry name" value="Sporulation related repeat"/>
    <property type="match status" value="2"/>
</dbReference>
<dbReference type="GO" id="GO:0032506">
    <property type="term" value="P:cytokinetic process"/>
    <property type="evidence" value="ECO:0007669"/>
    <property type="project" value="TreeGrafter"/>
</dbReference>
<evidence type="ECO:0000259" key="3">
    <source>
        <dbReference type="PROSITE" id="PS51724"/>
    </source>
</evidence>
<feature type="compositionally biased region" description="Low complexity" evidence="1">
    <location>
        <begin position="207"/>
        <end position="227"/>
    </location>
</feature>
<dbReference type="AlphaFoldDB" id="A0A0E3YZD2"/>
<dbReference type="PATRIC" id="fig|314722.6.peg.720"/>
<dbReference type="InterPro" id="IPR052521">
    <property type="entry name" value="Cell_div_SPOR-domain"/>
</dbReference>